<accession>A0AAE1G1G1</accession>
<comment type="caution">
    <text evidence="1">The sequence shown here is derived from an EMBL/GenBank/DDBJ whole genome shotgun (WGS) entry which is preliminary data.</text>
</comment>
<protein>
    <submittedName>
        <fullName evidence="1">Uncharacterized protein</fullName>
    </submittedName>
</protein>
<reference evidence="1" key="1">
    <citation type="submission" date="2023-10" db="EMBL/GenBank/DDBJ databases">
        <title>Genome assemblies of two species of porcelain crab, Petrolisthes cinctipes and Petrolisthes manimaculis (Anomura: Porcellanidae).</title>
        <authorList>
            <person name="Angst P."/>
        </authorList>
    </citation>
    <scope>NUCLEOTIDE SEQUENCE</scope>
    <source>
        <strain evidence="1">PB745_01</strain>
        <tissue evidence="1">Gill</tissue>
    </source>
</reference>
<name>A0AAE1G1G1_PETCI</name>
<gene>
    <name evidence="1" type="ORF">Pcinc_011106</name>
</gene>
<evidence type="ECO:0000313" key="2">
    <source>
        <dbReference type="Proteomes" id="UP001286313"/>
    </source>
</evidence>
<sequence length="140" mass="16233">MAWSRHEVQKVWPQNRDLGHLSPFPYLKRHWPHFKPSSSSSLAIPLCRKYINEVHMGRKTQAVIDVQLCDINIQANQSVKEKFEHGPKSVIHRRATPIHLTTGTLNITPVMRIQYSSCIPKGLKKSHKHLRQNSLDSEHF</sequence>
<keyword evidence="2" id="KW-1185">Reference proteome</keyword>
<organism evidence="1 2">
    <name type="scientific">Petrolisthes cinctipes</name>
    <name type="common">Flat porcelain crab</name>
    <dbReference type="NCBI Taxonomy" id="88211"/>
    <lineage>
        <taxon>Eukaryota</taxon>
        <taxon>Metazoa</taxon>
        <taxon>Ecdysozoa</taxon>
        <taxon>Arthropoda</taxon>
        <taxon>Crustacea</taxon>
        <taxon>Multicrustacea</taxon>
        <taxon>Malacostraca</taxon>
        <taxon>Eumalacostraca</taxon>
        <taxon>Eucarida</taxon>
        <taxon>Decapoda</taxon>
        <taxon>Pleocyemata</taxon>
        <taxon>Anomura</taxon>
        <taxon>Galatheoidea</taxon>
        <taxon>Porcellanidae</taxon>
        <taxon>Petrolisthes</taxon>
    </lineage>
</organism>
<dbReference type="AlphaFoldDB" id="A0AAE1G1G1"/>
<dbReference type="Proteomes" id="UP001286313">
    <property type="component" value="Unassembled WGS sequence"/>
</dbReference>
<dbReference type="EMBL" id="JAWQEG010000866">
    <property type="protein sequence ID" value="KAK3884623.1"/>
    <property type="molecule type" value="Genomic_DNA"/>
</dbReference>
<evidence type="ECO:0000313" key="1">
    <source>
        <dbReference type="EMBL" id="KAK3884623.1"/>
    </source>
</evidence>
<proteinExistence type="predicted"/>